<name>A0ABP7PWQ1_9SPHI</name>
<dbReference type="Proteomes" id="UP001500742">
    <property type="component" value="Unassembled WGS sequence"/>
</dbReference>
<evidence type="ECO:0000313" key="5">
    <source>
        <dbReference type="Proteomes" id="UP001500742"/>
    </source>
</evidence>
<accession>A0ABP7PWQ1</accession>
<dbReference type="InterPro" id="IPR050570">
    <property type="entry name" value="Cell_wall_metabolism_enzyme"/>
</dbReference>
<dbReference type="InterPro" id="IPR016047">
    <property type="entry name" value="M23ase_b-sheet_dom"/>
</dbReference>
<comment type="caution">
    <text evidence="4">The sequence shown here is derived from an EMBL/GenBank/DDBJ whole genome shotgun (WGS) entry which is preliminary data.</text>
</comment>
<evidence type="ECO:0000313" key="4">
    <source>
        <dbReference type="EMBL" id="GAA3972404.1"/>
    </source>
</evidence>
<dbReference type="CDD" id="cd12797">
    <property type="entry name" value="M23_peptidase"/>
    <property type="match status" value="1"/>
</dbReference>
<protein>
    <recommendedName>
        <fullName evidence="3">M23ase beta-sheet core domain-containing protein</fullName>
    </recommendedName>
</protein>
<sequence length="291" mass="31903">MKKKTSDISTVVIINKNQLPTKSLQIKTKHLNRIKHYAAGIAAVVVVLVGCVFYLRSQNTAQEIEKQKLLVQIAKLKGAIPVATAVPQVQGKEGSAQSYIQAIEGKLKTINDYLRRRGLKGFSTKGLGGDSNAEGKKLSDKEVYSLYNDYLNHLMGTIAFTPMGYPRISSFTSFFGYRSDPFDSSSAEFHPGIDFKGKKGDEVKCTASGKIVFAGWTNGYGNCIRIQHINDIQTVYGHLSKIKVKVGQQVNLGDEIGLVGSTGHSTGAHLHYEVRRNGKPVNPVNFLTLNK</sequence>
<feature type="transmembrane region" description="Helical" evidence="2">
    <location>
        <begin position="37"/>
        <end position="55"/>
    </location>
</feature>
<keyword evidence="1" id="KW-0732">Signal</keyword>
<evidence type="ECO:0000256" key="1">
    <source>
        <dbReference type="ARBA" id="ARBA00022729"/>
    </source>
</evidence>
<dbReference type="PANTHER" id="PTHR21666:SF289">
    <property type="entry name" value="L-ALA--D-GLU ENDOPEPTIDASE"/>
    <property type="match status" value="1"/>
</dbReference>
<evidence type="ECO:0000256" key="2">
    <source>
        <dbReference type="SAM" id="Phobius"/>
    </source>
</evidence>
<evidence type="ECO:0000259" key="3">
    <source>
        <dbReference type="Pfam" id="PF01551"/>
    </source>
</evidence>
<dbReference type="RefSeq" id="WP_259097599.1">
    <property type="nucleotide sequence ID" value="NZ_BAAAZC010000016.1"/>
</dbReference>
<keyword evidence="5" id="KW-1185">Reference proteome</keyword>
<keyword evidence="2" id="KW-0472">Membrane</keyword>
<gene>
    <name evidence="4" type="ORF">GCM10022210_22650</name>
</gene>
<dbReference type="Gene3D" id="2.70.70.10">
    <property type="entry name" value="Glucose Permease (Domain IIA)"/>
    <property type="match status" value="1"/>
</dbReference>
<proteinExistence type="predicted"/>
<keyword evidence="2" id="KW-1133">Transmembrane helix</keyword>
<feature type="domain" description="M23ase beta-sheet core" evidence="3">
    <location>
        <begin position="189"/>
        <end position="283"/>
    </location>
</feature>
<dbReference type="Pfam" id="PF01551">
    <property type="entry name" value="Peptidase_M23"/>
    <property type="match status" value="1"/>
</dbReference>
<organism evidence="4 5">
    <name type="scientific">Mucilaginibacter dorajii</name>
    <dbReference type="NCBI Taxonomy" id="692994"/>
    <lineage>
        <taxon>Bacteria</taxon>
        <taxon>Pseudomonadati</taxon>
        <taxon>Bacteroidota</taxon>
        <taxon>Sphingobacteriia</taxon>
        <taxon>Sphingobacteriales</taxon>
        <taxon>Sphingobacteriaceae</taxon>
        <taxon>Mucilaginibacter</taxon>
    </lineage>
</organism>
<dbReference type="PANTHER" id="PTHR21666">
    <property type="entry name" value="PEPTIDASE-RELATED"/>
    <property type="match status" value="1"/>
</dbReference>
<dbReference type="EMBL" id="BAAAZC010000016">
    <property type="protein sequence ID" value="GAA3972404.1"/>
    <property type="molecule type" value="Genomic_DNA"/>
</dbReference>
<dbReference type="InterPro" id="IPR011055">
    <property type="entry name" value="Dup_hybrid_motif"/>
</dbReference>
<reference evidence="5" key="1">
    <citation type="journal article" date="2019" name="Int. J. Syst. Evol. Microbiol.">
        <title>The Global Catalogue of Microorganisms (GCM) 10K type strain sequencing project: providing services to taxonomists for standard genome sequencing and annotation.</title>
        <authorList>
            <consortium name="The Broad Institute Genomics Platform"/>
            <consortium name="The Broad Institute Genome Sequencing Center for Infectious Disease"/>
            <person name="Wu L."/>
            <person name="Ma J."/>
        </authorList>
    </citation>
    <scope>NUCLEOTIDE SEQUENCE [LARGE SCALE GENOMIC DNA]</scope>
    <source>
        <strain evidence="5">JCM 16601</strain>
    </source>
</reference>
<dbReference type="SUPFAM" id="SSF51261">
    <property type="entry name" value="Duplicated hybrid motif"/>
    <property type="match status" value="1"/>
</dbReference>
<keyword evidence="2" id="KW-0812">Transmembrane</keyword>